<protein>
    <submittedName>
        <fullName evidence="2">Uncharacterized protein</fullName>
    </submittedName>
</protein>
<keyword evidence="3" id="KW-1185">Reference proteome</keyword>
<evidence type="ECO:0000313" key="2">
    <source>
        <dbReference type="EMBL" id="KAK4726868.1"/>
    </source>
</evidence>
<gene>
    <name evidence="2" type="ORF">R3W88_031785</name>
</gene>
<accession>A0AAV9LNC3</accession>
<organism evidence="2 3">
    <name type="scientific">Solanum pinnatisectum</name>
    <name type="common">tansyleaf nightshade</name>
    <dbReference type="NCBI Taxonomy" id="50273"/>
    <lineage>
        <taxon>Eukaryota</taxon>
        <taxon>Viridiplantae</taxon>
        <taxon>Streptophyta</taxon>
        <taxon>Embryophyta</taxon>
        <taxon>Tracheophyta</taxon>
        <taxon>Spermatophyta</taxon>
        <taxon>Magnoliopsida</taxon>
        <taxon>eudicotyledons</taxon>
        <taxon>Gunneridae</taxon>
        <taxon>Pentapetalae</taxon>
        <taxon>asterids</taxon>
        <taxon>lamiids</taxon>
        <taxon>Solanales</taxon>
        <taxon>Solanaceae</taxon>
        <taxon>Solanoideae</taxon>
        <taxon>Solaneae</taxon>
        <taxon>Solanum</taxon>
    </lineage>
</organism>
<dbReference type="Proteomes" id="UP001311915">
    <property type="component" value="Unassembled WGS sequence"/>
</dbReference>
<reference evidence="2 3" key="1">
    <citation type="submission" date="2023-10" db="EMBL/GenBank/DDBJ databases">
        <title>Genome-Wide Identification Analysis in wild type Solanum Pinnatisectum Reveals Some Genes Defensing Phytophthora Infestans.</title>
        <authorList>
            <person name="Sun C."/>
        </authorList>
    </citation>
    <scope>NUCLEOTIDE SEQUENCE [LARGE SCALE GENOMIC DNA]</scope>
    <source>
        <strain evidence="2">LQN</strain>
        <tissue evidence="2">Leaf</tissue>
    </source>
</reference>
<dbReference type="EMBL" id="JAWPEI010000005">
    <property type="protein sequence ID" value="KAK4726868.1"/>
    <property type="molecule type" value="Genomic_DNA"/>
</dbReference>
<sequence length="182" mass="20047">MAPKKAIATKGRSKTMTPSCKLIYNNPKVEKDAEYVPTTGRTPPSAPRATWNQSKKVLPNVVTVSQSEEDDTLIGSLARSTSDSESNSTAGSTLGSTTSSSSQGQTASFDEATSSGEVPVPRNYDPDLVAEEPNRRCVEGQWQIYRDSRMQNEKEKMARLITEERRVLMGSLHTIPEIHRLF</sequence>
<name>A0AAV9LNC3_9SOLN</name>
<feature type="compositionally biased region" description="Low complexity" evidence="1">
    <location>
        <begin position="86"/>
        <end position="108"/>
    </location>
</feature>
<proteinExistence type="predicted"/>
<comment type="caution">
    <text evidence="2">The sequence shown here is derived from an EMBL/GenBank/DDBJ whole genome shotgun (WGS) entry which is preliminary data.</text>
</comment>
<dbReference type="AlphaFoldDB" id="A0AAV9LNC3"/>
<evidence type="ECO:0000313" key="3">
    <source>
        <dbReference type="Proteomes" id="UP001311915"/>
    </source>
</evidence>
<feature type="region of interest" description="Disordered" evidence="1">
    <location>
        <begin position="28"/>
        <end position="132"/>
    </location>
</feature>
<evidence type="ECO:0000256" key="1">
    <source>
        <dbReference type="SAM" id="MobiDB-lite"/>
    </source>
</evidence>